<dbReference type="HOGENOM" id="CLU_134960_1_0_10"/>
<keyword evidence="2" id="KW-1185">Reference proteome</keyword>
<accession>I0AMB0</accession>
<dbReference type="OrthoDB" id="1119698at2"/>
<organism evidence="1 2">
    <name type="scientific">Ignavibacterium album (strain DSM 19864 / JCM 16511 / NBRC 101810 / Mat9-16)</name>
    <dbReference type="NCBI Taxonomy" id="945713"/>
    <lineage>
        <taxon>Bacteria</taxon>
        <taxon>Pseudomonadati</taxon>
        <taxon>Ignavibacteriota</taxon>
        <taxon>Ignavibacteria</taxon>
        <taxon>Ignavibacteriales</taxon>
        <taxon>Ignavibacteriaceae</taxon>
        <taxon>Ignavibacterium</taxon>
    </lineage>
</organism>
<evidence type="ECO:0000313" key="2">
    <source>
        <dbReference type="Proteomes" id="UP000007394"/>
    </source>
</evidence>
<proteinExistence type="predicted"/>
<dbReference type="NCBIfam" id="TIGR04256">
    <property type="entry name" value="GxxExxY"/>
    <property type="match status" value="1"/>
</dbReference>
<dbReference type="InterPro" id="IPR026350">
    <property type="entry name" value="GxxExxY"/>
</dbReference>
<dbReference type="STRING" id="945713.IALB_2414"/>
<gene>
    <name evidence="1" type="ordered locus">IALB_2414</name>
</gene>
<dbReference type="PATRIC" id="fig|945713.3.peg.2421"/>
<dbReference type="KEGG" id="ial:IALB_2414"/>
<dbReference type="EMBL" id="CP003418">
    <property type="protein sequence ID" value="AFH50117.1"/>
    <property type="molecule type" value="Genomic_DNA"/>
</dbReference>
<protein>
    <recommendedName>
        <fullName evidence="3">GxxExxY protein</fullName>
    </recommendedName>
</protein>
<sequence length="129" mass="14937">MFEKIPEDIERIAKLIVESAYAVHKNLGPGLLEKIYEICFCHELNKRGLKYKRQIDIPIVYDNLTFDEGLRLDVLVEDKIICEIKAVDLVNPVWEAQILSHLKLTGKRLGFLINFNVVNIGNGIKRYIR</sequence>
<dbReference type="eggNOG" id="COG0614">
    <property type="taxonomic scope" value="Bacteria"/>
</dbReference>
<dbReference type="Proteomes" id="UP000007394">
    <property type="component" value="Chromosome"/>
</dbReference>
<dbReference type="Pfam" id="PF13366">
    <property type="entry name" value="PDDEXK_3"/>
    <property type="match status" value="1"/>
</dbReference>
<name>I0AMB0_IGNAJ</name>
<evidence type="ECO:0008006" key="3">
    <source>
        <dbReference type="Google" id="ProtNLM"/>
    </source>
</evidence>
<evidence type="ECO:0000313" key="1">
    <source>
        <dbReference type="EMBL" id="AFH50117.1"/>
    </source>
</evidence>
<reference evidence="1 2" key="1">
    <citation type="journal article" date="2012" name="Front. Microbiol.">
        <title>Complete genome of Ignavibacterium album, a metabolically versatile, flagellated, facultative anaerobe from the phylum Chlorobi.</title>
        <authorList>
            <person name="Liu Z."/>
            <person name="Frigaard N.-U."/>
            <person name="Vogl K."/>
            <person name="Iino T."/>
            <person name="Ohkuma M."/>
            <person name="Overmann J."/>
            <person name="Bryant D.A."/>
        </authorList>
    </citation>
    <scope>NUCLEOTIDE SEQUENCE [LARGE SCALE GENOMIC DNA]</scope>
    <source>
        <strain evidence="2">DSM 19864 / JCM 16511 / NBRC 101810 / Mat9-16</strain>
    </source>
</reference>
<dbReference type="AlphaFoldDB" id="I0AMB0"/>